<dbReference type="RefSeq" id="WP_205183537.1">
    <property type="nucleotide sequence ID" value="NZ_JAFBFC010000001.1"/>
</dbReference>
<protein>
    <submittedName>
        <fullName evidence="4">Uncharacterized protein YlxW (UPF0749 family)</fullName>
    </submittedName>
</protein>
<name>A0ABS2QSN8_9BACI</name>
<evidence type="ECO:0000313" key="4">
    <source>
        <dbReference type="EMBL" id="MBM7701776.1"/>
    </source>
</evidence>
<keyword evidence="2" id="KW-0694">RNA-binding</keyword>
<dbReference type="PROSITE" id="PS50889">
    <property type="entry name" value="S4"/>
    <property type="match status" value="1"/>
</dbReference>
<proteinExistence type="inferred from homology"/>
<sequence length="236" mass="26639">MKKVKVRGKYVFLSLVFLVLGFMLSYSYQFAKVENEQRLKEQQWTREYQYKQMLIDQEQANIKLQKELATKQANVRKVEEKLAKQEQVLFNLVEDVEKLRMYTGKIKVKGKGIEVTLSDSSYIPTEENVNNYIVHENHVFNVVNELLIAGASAVSINGQRLTKESYVACNGPVITIDGNQFPAPFVISAIGDPDVLYPALNIAGGVKDQLVEDHVVVKISKQDAIEMSPVIGSEAR</sequence>
<gene>
    <name evidence="4" type="ORF">JOC83_000602</name>
</gene>
<dbReference type="Proteomes" id="UP000809829">
    <property type="component" value="Unassembled WGS sequence"/>
</dbReference>
<reference evidence="4 5" key="1">
    <citation type="submission" date="2021-01" db="EMBL/GenBank/DDBJ databases">
        <title>Genomic Encyclopedia of Type Strains, Phase IV (KMG-IV): sequencing the most valuable type-strain genomes for metagenomic binning, comparative biology and taxonomic classification.</title>
        <authorList>
            <person name="Goeker M."/>
        </authorList>
    </citation>
    <scope>NUCLEOTIDE SEQUENCE [LARGE SCALE GENOMIC DNA]</scope>
    <source>
        <strain evidence="4 5">DSM 104297</strain>
    </source>
</reference>
<dbReference type="InterPro" id="IPR010273">
    <property type="entry name" value="DUF881"/>
</dbReference>
<evidence type="ECO:0000313" key="5">
    <source>
        <dbReference type="Proteomes" id="UP000809829"/>
    </source>
</evidence>
<feature type="coiled-coil region" evidence="3">
    <location>
        <begin position="54"/>
        <end position="95"/>
    </location>
</feature>
<comment type="similarity">
    <text evidence="1">Belongs to the UPF0749 family.</text>
</comment>
<accession>A0ABS2QSN8</accession>
<evidence type="ECO:0000256" key="2">
    <source>
        <dbReference type="PROSITE-ProRule" id="PRU00182"/>
    </source>
</evidence>
<comment type="caution">
    <text evidence="4">The sequence shown here is derived from an EMBL/GenBank/DDBJ whole genome shotgun (WGS) entry which is preliminary data.</text>
</comment>
<dbReference type="EMBL" id="JAFBFC010000001">
    <property type="protein sequence ID" value="MBM7701776.1"/>
    <property type="molecule type" value="Genomic_DNA"/>
</dbReference>
<dbReference type="PANTHER" id="PTHR37313:SF2">
    <property type="entry name" value="UPF0749 PROTEIN YLXX"/>
    <property type="match status" value="1"/>
</dbReference>
<organism evidence="4 5">
    <name type="scientific">Priestia iocasae</name>
    <dbReference type="NCBI Taxonomy" id="2291674"/>
    <lineage>
        <taxon>Bacteria</taxon>
        <taxon>Bacillati</taxon>
        <taxon>Bacillota</taxon>
        <taxon>Bacilli</taxon>
        <taxon>Bacillales</taxon>
        <taxon>Bacillaceae</taxon>
        <taxon>Priestia</taxon>
    </lineage>
</organism>
<dbReference type="PANTHER" id="PTHR37313">
    <property type="entry name" value="UPF0749 PROTEIN RV1825"/>
    <property type="match status" value="1"/>
</dbReference>
<dbReference type="Pfam" id="PF05949">
    <property type="entry name" value="DUF881"/>
    <property type="match status" value="1"/>
</dbReference>
<evidence type="ECO:0000256" key="3">
    <source>
        <dbReference type="SAM" id="Coils"/>
    </source>
</evidence>
<evidence type="ECO:0000256" key="1">
    <source>
        <dbReference type="ARBA" id="ARBA00009108"/>
    </source>
</evidence>
<dbReference type="Gene3D" id="3.30.70.1880">
    <property type="entry name" value="Protein of unknown function DUF881"/>
    <property type="match status" value="1"/>
</dbReference>
<keyword evidence="3" id="KW-0175">Coiled coil</keyword>
<keyword evidence="5" id="KW-1185">Reference proteome</keyword>